<comment type="caution">
    <text evidence="5">The sequence shown here is derived from an EMBL/GenBank/DDBJ whole genome shotgun (WGS) entry which is preliminary data.</text>
</comment>
<dbReference type="SUPFAM" id="SSF52540">
    <property type="entry name" value="P-loop containing nucleoside triphosphate hydrolases"/>
    <property type="match status" value="1"/>
</dbReference>
<proteinExistence type="predicted"/>
<dbReference type="InterPro" id="IPR000845">
    <property type="entry name" value="Nucleoside_phosphorylase_d"/>
</dbReference>
<accession>A0ABY6U6E3</accession>
<feature type="repeat" description="ANK" evidence="3">
    <location>
        <begin position="1150"/>
        <end position="1182"/>
    </location>
</feature>
<keyword evidence="1" id="KW-0677">Repeat</keyword>
<reference evidence="5 6" key="1">
    <citation type="submission" date="2019-06" db="EMBL/GenBank/DDBJ databases">
        <authorList>
            <person name="Broberg M."/>
        </authorList>
    </citation>
    <scope>NUCLEOTIDE SEQUENCE [LARGE SCALE GENOMIC DNA]</scope>
</reference>
<keyword evidence="6" id="KW-1185">Reference proteome</keyword>
<evidence type="ECO:0000259" key="4">
    <source>
        <dbReference type="PROSITE" id="PS50837"/>
    </source>
</evidence>
<dbReference type="PROSITE" id="PS50088">
    <property type="entry name" value="ANK_REPEAT"/>
    <property type="match status" value="17"/>
</dbReference>
<feature type="repeat" description="ANK" evidence="3">
    <location>
        <begin position="1217"/>
        <end position="1246"/>
    </location>
</feature>
<feature type="repeat" description="ANK" evidence="3">
    <location>
        <begin position="880"/>
        <end position="909"/>
    </location>
</feature>
<dbReference type="EMBL" id="CABFNS010000746">
    <property type="protein sequence ID" value="VUC26335.1"/>
    <property type="molecule type" value="Genomic_DNA"/>
</dbReference>
<evidence type="ECO:0000256" key="1">
    <source>
        <dbReference type="ARBA" id="ARBA00022737"/>
    </source>
</evidence>
<feature type="repeat" description="ANK" evidence="3">
    <location>
        <begin position="910"/>
        <end position="942"/>
    </location>
</feature>
<feature type="repeat" description="ANK" evidence="3">
    <location>
        <begin position="1181"/>
        <end position="1213"/>
    </location>
</feature>
<evidence type="ECO:0000313" key="5">
    <source>
        <dbReference type="EMBL" id="VUC26335.1"/>
    </source>
</evidence>
<feature type="repeat" description="ANK" evidence="3">
    <location>
        <begin position="1281"/>
        <end position="1313"/>
    </location>
</feature>
<evidence type="ECO:0000313" key="6">
    <source>
        <dbReference type="Proteomes" id="UP000766486"/>
    </source>
</evidence>
<feature type="domain" description="NACHT" evidence="4">
    <location>
        <begin position="394"/>
        <end position="538"/>
    </location>
</feature>
<feature type="repeat" description="ANK" evidence="3">
    <location>
        <begin position="1117"/>
        <end position="1149"/>
    </location>
</feature>
<protein>
    <recommendedName>
        <fullName evidence="4">NACHT domain-containing protein</fullName>
    </recommendedName>
</protein>
<dbReference type="InterPro" id="IPR007111">
    <property type="entry name" value="NACHT_NTPase"/>
</dbReference>
<organism evidence="5 6">
    <name type="scientific">Bionectria ochroleuca</name>
    <name type="common">Gliocladium roseum</name>
    <dbReference type="NCBI Taxonomy" id="29856"/>
    <lineage>
        <taxon>Eukaryota</taxon>
        <taxon>Fungi</taxon>
        <taxon>Dikarya</taxon>
        <taxon>Ascomycota</taxon>
        <taxon>Pezizomycotina</taxon>
        <taxon>Sordariomycetes</taxon>
        <taxon>Hypocreomycetidae</taxon>
        <taxon>Hypocreales</taxon>
        <taxon>Bionectriaceae</taxon>
        <taxon>Clonostachys</taxon>
    </lineage>
</organism>
<feature type="repeat" description="ANK" evidence="3">
    <location>
        <begin position="1541"/>
        <end position="1573"/>
    </location>
</feature>
<keyword evidence="2 3" id="KW-0040">ANK repeat</keyword>
<feature type="repeat" description="ANK" evidence="3">
    <location>
        <begin position="1014"/>
        <end position="1043"/>
    </location>
</feature>
<feature type="repeat" description="ANK" evidence="3">
    <location>
        <begin position="978"/>
        <end position="1010"/>
    </location>
</feature>
<dbReference type="Pfam" id="PF01048">
    <property type="entry name" value="PNP_UDP_1"/>
    <property type="match status" value="1"/>
</dbReference>
<dbReference type="Gene3D" id="3.40.50.300">
    <property type="entry name" value="P-loop containing nucleotide triphosphate hydrolases"/>
    <property type="match status" value="1"/>
</dbReference>
<dbReference type="Gene3D" id="1.25.40.20">
    <property type="entry name" value="Ankyrin repeat-containing domain"/>
    <property type="match status" value="4"/>
</dbReference>
<feature type="repeat" description="ANK" evidence="3">
    <location>
        <begin position="1044"/>
        <end position="1076"/>
    </location>
</feature>
<feature type="repeat" description="ANK" evidence="3">
    <location>
        <begin position="945"/>
        <end position="977"/>
    </location>
</feature>
<dbReference type="InterPro" id="IPR027417">
    <property type="entry name" value="P-loop_NTPase"/>
</dbReference>
<dbReference type="PROSITE" id="PS50297">
    <property type="entry name" value="ANK_REP_REGION"/>
    <property type="match status" value="12"/>
</dbReference>
<feature type="repeat" description="ANK" evidence="3">
    <location>
        <begin position="1440"/>
        <end position="1472"/>
    </location>
</feature>
<dbReference type="PANTHER" id="PTHR24198:SF165">
    <property type="entry name" value="ANKYRIN REPEAT-CONTAINING PROTEIN-RELATED"/>
    <property type="match status" value="1"/>
</dbReference>
<dbReference type="Proteomes" id="UP000766486">
    <property type="component" value="Unassembled WGS sequence"/>
</dbReference>
<dbReference type="SUPFAM" id="SSF48403">
    <property type="entry name" value="Ankyrin repeat"/>
    <property type="match status" value="3"/>
</dbReference>
<dbReference type="SUPFAM" id="SSF53167">
    <property type="entry name" value="Purine and uridine phosphorylases"/>
    <property type="match status" value="1"/>
</dbReference>
<dbReference type="PANTHER" id="PTHR24198">
    <property type="entry name" value="ANKYRIN REPEAT AND PROTEIN KINASE DOMAIN-CONTAINING PROTEIN"/>
    <property type="match status" value="1"/>
</dbReference>
<dbReference type="InterPro" id="IPR035994">
    <property type="entry name" value="Nucleoside_phosphorylase_sf"/>
</dbReference>
<feature type="repeat" description="ANK" evidence="3">
    <location>
        <begin position="1314"/>
        <end position="1346"/>
    </location>
</feature>
<dbReference type="Pfam" id="PF00023">
    <property type="entry name" value="Ank"/>
    <property type="match status" value="1"/>
</dbReference>
<sequence length="1605" mass="175899">MPDHTVYTVAWICAISTELGAAKAFLDEEHDDIDDLAPDDDNTYLLGKIGKLHVVIATLPHGQYGLVSAAIVARDMAHSFPNIRFALMVGIGGGAPSHEHDIRLGDIVVSSPGSGTGGVLQYDFGKTVQDKSFAITGHLNQPPQCLLRAIPFLEAEYESEGNGIDRKINDILKIKLRLRHKYQKPETDTDKLFKSSYKHAGLEKQECSEVCIDTSQLITRKTRDEEDPMIHFGLVASANQVMKDADMRDRLSAEEGVLCFEMESAGLMNHFPCLVIRGICDYSDTHKNKSWQGYAAMAAAAFAKDLLCKVPLRNVEAEKRLSEVIHDVQEQIHGIQTTVMKTEKRAQLDKLRIWLAAPDPSTNFEHSRNLCWKETGQWFLDTEQYSRWKAEKQSFLWLHGIPGCGKTILSSTIIADLERNKNVSTLYFFFDFKDTKKQSLDKAICSLISQLCDKQPSLWTQIDALYTELNNGAKKLDMASLEELFSGMLKQVGDICIILDALDESSRGDGSYSRQALLSWIKRLRDTSANTHVLVTSRLDYDIRVAFEEWAPPDGIIELSSRLMEKDITTYVQAKVAELERWRNREDIRQEIEHALLKKADGMFLWVACQLETLQSCKNPAAVRTALKDLPSTLEETYKRILERIPRHDKNTATRLLQILLYTRRPLSLQEAVDFIAVDLSSRPGFFIENRMPVPEEIIEYCPHLVVITRRTVRDDRYARTRIKSITEVQLAHLSVEEYLMSEQPEEELARELEEIRAKISIVDVCIHYLLSLYELCSGDEAFPEYALARYAAKYWVIYAQDIEKVRKSALPSIREYYSCRKAFQYGYQTLLCKEERPWQIHDVSIEALQFAALNGLFYSCMDLLDRGADVNAQSGLYGNALQAALHGGHLELAKGLLERGANVNAQGGNYGTAIQAASTQGHLEFANMLLEKGASINTITQGREHSTALLAALDNRHLDTAKMLLNEGADANAQDQEHASALYHASERGYLELSKLLLDKGSNINAQGGLYGNALQSASVFGGLEVAQMLVDRGADINAQGGYYGNALQAASAKGHPKVTRMLLENGADINAHGGRYSNALEAALAEGLPGLLWTDGHREVAQILIEAGADISEPKGGQALIAASEKGDFRLAKLLVDKGVDINAQDFCHRTAFHTALNEGHQEIARMLIDKGVDIQGSSSGDALQSASSVGDLELAQILLDKGASVDAQGGFYGNALQAASSVGHLELVQVLLSHGSNVNAQGGHYGNALQAASARSGNSELVQVFLDNGANVNAQGGEYGNALQAATANRHLEIAKMLLYRGADINLQGGKYGNALYAALEEGLPRLAEILLDKGADVNAESGEGGNILQSALANGHLEIAKVLLNKGADVNAGGKYGTAIHAALLHMKREIINNLDTYAKDAQHSVECRAALERNVRDTIDMLIKKGADVNARKEHSSSALSEASKNGYISIAELLLDKGADINEQDGWYGSALIAASSQRQLEVAIMLVKRGADINSQQRIYGSALIAASEVGSIQIAEMLLDKGADINAQVGGGRHGNALEAASANRHLELAKYLIEKGADVNAQGGRYRNALHAALANGHLEIADMLLDNGAIRDVVE</sequence>
<dbReference type="InterPro" id="IPR056884">
    <property type="entry name" value="NPHP3-like_N"/>
</dbReference>
<evidence type="ECO:0000256" key="3">
    <source>
        <dbReference type="PROSITE-ProRule" id="PRU00023"/>
    </source>
</evidence>
<name>A0ABY6U6E3_BIOOC</name>
<dbReference type="Pfam" id="PF12796">
    <property type="entry name" value="Ank_2"/>
    <property type="match status" value="7"/>
</dbReference>
<dbReference type="Gene3D" id="3.40.50.1580">
    <property type="entry name" value="Nucleoside phosphorylase domain"/>
    <property type="match status" value="1"/>
</dbReference>
<feature type="repeat" description="ANK" evidence="3">
    <location>
        <begin position="1509"/>
        <end position="1538"/>
    </location>
</feature>
<feature type="repeat" description="ANK" evidence="3">
    <location>
        <begin position="1574"/>
        <end position="1605"/>
    </location>
</feature>
<dbReference type="Pfam" id="PF24883">
    <property type="entry name" value="NPHP3_N"/>
    <property type="match status" value="1"/>
</dbReference>
<dbReference type="InterPro" id="IPR036770">
    <property type="entry name" value="Ankyrin_rpt-contain_sf"/>
</dbReference>
<gene>
    <name evidence="5" type="ORF">CLO192961_LOCUS187567</name>
</gene>
<evidence type="ECO:0000256" key="2">
    <source>
        <dbReference type="ARBA" id="ARBA00023043"/>
    </source>
</evidence>
<feature type="repeat" description="ANK" evidence="3">
    <location>
        <begin position="1347"/>
        <end position="1379"/>
    </location>
</feature>
<dbReference type="InterPro" id="IPR002110">
    <property type="entry name" value="Ankyrin_rpt"/>
</dbReference>
<dbReference type="SMART" id="SM00248">
    <property type="entry name" value="ANK"/>
    <property type="match status" value="22"/>
</dbReference>
<dbReference type="PROSITE" id="PS50837">
    <property type="entry name" value="NACHT"/>
    <property type="match status" value="1"/>
</dbReference>